<dbReference type="Proteomes" id="UP000243217">
    <property type="component" value="Unassembled WGS sequence"/>
</dbReference>
<dbReference type="PANTHER" id="PTHR37067">
    <property type="entry name" value="PX DOMAIN-CONTAINING PROTEIN"/>
    <property type="match status" value="1"/>
</dbReference>
<evidence type="ECO:0000313" key="2">
    <source>
        <dbReference type="Proteomes" id="UP000243217"/>
    </source>
</evidence>
<sequence>MEPKARVRNGFVGQEQELKYGVIANGRDPDTNEPTLVTCLFCMHFGRQKAAGRTRKPISTIKEYKPPFRLDNFGQHNQIHHEEHWKTYSTLTNEQKRNYFPSMPSRTQNTLATMLTTKRKETSCLPRENKKLAASSGMTKTQVRINFTNDNEQDGNSIADERIAMQRTKNAMGLKTLKYLVLQC</sequence>
<dbReference type="OrthoDB" id="59953at2759"/>
<organism evidence="1 2">
    <name type="scientific">Thraustotheca clavata</name>
    <dbReference type="NCBI Taxonomy" id="74557"/>
    <lineage>
        <taxon>Eukaryota</taxon>
        <taxon>Sar</taxon>
        <taxon>Stramenopiles</taxon>
        <taxon>Oomycota</taxon>
        <taxon>Saprolegniomycetes</taxon>
        <taxon>Saprolegniales</taxon>
        <taxon>Achlyaceae</taxon>
        <taxon>Thraustotheca</taxon>
    </lineage>
</organism>
<dbReference type="PANTHER" id="PTHR37067:SF3">
    <property type="entry name" value="PX DOMAIN-CONTAINING PROTEIN"/>
    <property type="match status" value="1"/>
</dbReference>
<gene>
    <name evidence="1" type="ORF">THRCLA_06258</name>
</gene>
<comment type="caution">
    <text evidence="1">The sequence shown here is derived from an EMBL/GenBank/DDBJ whole genome shotgun (WGS) entry which is preliminary data.</text>
</comment>
<dbReference type="EMBL" id="JNBS01001761">
    <property type="protein sequence ID" value="OQS00059.1"/>
    <property type="molecule type" value="Genomic_DNA"/>
</dbReference>
<name>A0A1V9ZQ01_9STRA</name>
<dbReference type="AlphaFoldDB" id="A0A1V9ZQ01"/>
<dbReference type="STRING" id="74557.A0A1V9ZQ01"/>
<keyword evidence="2" id="KW-1185">Reference proteome</keyword>
<protein>
    <submittedName>
        <fullName evidence="1">Uncharacterized protein</fullName>
    </submittedName>
</protein>
<proteinExistence type="predicted"/>
<reference evidence="1 2" key="1">
    <citation type="journal article" date="2014" name="Genome Biol. Evol.">
        <title>The secreted proteins of Achlya hypogyna and Thraustotheca clavata identify the ancestral oomycete secretome and reveal gene acquisitions by horizontal gene transfer.</title>
        <authorList>
            <person name="Misner I."/>
            <person name="Blouin N."/>
            <person name="Leonard G."/>
            <person name="Richards T.A."/>
            <person name="Lane C.E."/>
        </authorList>
    </citation>
    <scope>NUCLEOTIDE SEQUENCE [LARGE SCALE GENOMIC DNA]</scope>
    <source>
        <strain evidence="1 2">ATCC 34112</strain>
    </source>
</reference>
<evidence type="ECO:0000313" key="1">
    <source>
        <dbReference type="EMBL" id="OQS00059.1"/>
    </source>
</evidence>
<accession>A0A1V9ZQ01</accession>